<dbReference type="CDD" id="cd16105">
    <property type="entry name" value="Ubl_ASPSCR1_like"/>
    <property type="match status" value="1"/>
</dbReference>
<organism evidence="3 4">
    <name type="scientific">Leptobrachium leishanense</name>
    <name type="common">Leishan spiny toad</name>
    <dbReference type="NCBI Taxonomy" id="445787"/>
    <lineage>
        <taxon>Eukaryota</taxon>
        <taxon>Metazoa</taxon>
        <taxon>Chordata</taxon>
        <taxon>Craniata</taxon>
        <taxon>Vertebrata</taxon>
        <taxon>Euteleostomi</taxon>
        <taxon>Amphibia</taxon>
        <taxon>Batrachia</taxon>
        <taxon>Anura</taxon>
        <taxon>Pelobatoidea</taxon>
        <taxon>Megophryidae</taxon>
        <taxon>Leptobrachium</taxon>
    </lineage>
</organism>
<dbReference type="GO" id="GO:0042593">
    <property type="term" value="P:glucose homeostasis"/>
    <property type="evidence" value="ECO:0007669"/>
    <property type="project" value="TreeGrafter"/>
</dbReference>
<dbReference type="AlphaFoldDB" id="A0A8C5QC87"/>
<feature type="region of interest" description="Disordered" evidence="1">
    <location>
        <begin position="534"/>
        <end position="576"/>
    </location>
</feature>
<dbReference type="GO" id="GO:0006886">
    <property type="term" value="P:intracellular protein transport"/>
    <property type="evidence" value="ECO:0007669"/>
    <property type="project" value="TreeGrafter"/>
</dbReference>
<gene>
    <name evidence="3" type="primary">ASPSCR1</name>
</gene>
<feature type="domain" description="UBX" evidence="2">
    <location>
        <begin position="406"/>
        <end position="482"/>
    </location>
</feature>
<dbReference type="Gene3D" id="3.10.20.90">
    <property type="entry name" value="Phosphatidylinositol 3-kinase Catalytic Subunit, Chain A, domain 1"/>
    <property type="match status" value="2"/>
</dbReference>
<dbReference type="InterPro" id="IPR021569">
    <property type="entry name" value="TUG-UBL1"/>
</dbReference>
<dbReference type="PANTHER" id="PTHR46467:SF1">
    <property type="entry name" value="TETHER CONTAINING UBX DOMAIN FOR GLUT4"/>
    <property type="match status" value="1"/>
</dbReference>
<keyword evidence="4" id="KW-1185">Reference proteome</keyword>
<dbReference type="Pfam" id="PF11470">
    <property type="entry name" value="TUG-UBL1"/>
    <property type="match status" value="1"/>
</dbReference>
<dbReference type="CDD" id="cd17075">
    <property type="entry name" value="UBX1_UBXN9"/>
    <property type="match status" value="1"/>
</dbReference>
<reference evidence="3" key="1">
    <citation type="submission" date="2025-08" db="UniProtKB">
        <authorList>
            <consortium name="Ensembl"/>
        </authorList>
    </citation>
    <scope>IDENTIFICATION</scope>
</reference>
<dbReference type="Ensembl" id="ENSLLET00000036466.1">
    <property type="protein sequence ID" value="ENSLLEP00000035131.1"/>
    <property type="gene ID" value="ENSLLEG00000021997.1"/>
</dbReference>
<dbReference type="InterPro" id="IPR059238">
    <property type="entry name" value="UBX1_UBXN9"/>
</dbReference>
<evidence type="ECO:0000313" key="3">
    <source>
        <dbReference type="Ensembl" id="ENSLLEP00000035131.1"/>
    </source>
</evidence>
<dbReference type="SUPFAM" id="SSF54236">
    <property type="entry name" value="Ubiquitin-like"/>
    <property type="match status" value="2"/>
</dbReference>
<dbReference type="PANTHER" id="PTHR46467">
    <property type="entry name" value="TETHER CONTAINING UBX DOMAIN FOR GLUT4"/>
    <property type="match status" value="1"/>
</dbReference>
<feature type="compositionally biased region" description="Polar residues" evidence="1">
    <location>
        <begin position="254"/>
        <end position="276"/>
    </location>
</feature>
<evidence type="ECO:0000256" key="1">
    <source>
        <dbReference type="SAM" id="MobiDB-lite"/>
    </source>
</evidence>
<protein>
    <submittedName>
        <fullName evidence="3">ASPSCR1 tether for SLC2A4, UBX domain containing</fullName>
    </submittedName>
</protein>
<dbReference type="OrthoDB" id="440781at2759"/>
<dbReference type="Pfam" id="PF00789">
    <property type="entry name" value="UBX"/>
    <property type="match status" value="1"/>
</dbReference>
<proteinExistence type="predicted"/>
<feature type="region of interest" description="Disordered" evidence="1">
    <location>
        <begin position="175"/>
        <end position="337"/>
    </location>
</feature>
<dbReference type="InterPro" id="IPR001012">
    <property type="entry name" value="UBX_dom"/>
</dbReference>
<reference evidence="3" key="2">
    <citation type="submission" date="2025-09" db="UniProtKB">
        <authorList>
            <consortium name="Ensembl"/>
        </authorList>
    </citation>
    <scope>IDENTIFICATION</scope>
</reference>
<dbReference type="Proteomes" id="UP000694569">
    <property type="component" value="Unplaced"/>
</dbReference>
<dbReference type="GO" id="GO:0005634">
    <property type="term" value="C:nucleus"/>
    <property type="evidence" value="ECO:0007669"/>
    <property type="project" value="TreeGrafter"/>
</dbReference>
<sequence length="576" mass="63819">MAAGGPGVSVLAPNGRRQIVKVTAGTPLLQILEDVCKKQNFSPKEYDLKFQRNVLDLSLQWRFANLPNNAKLEMVSCTQQRAGAESTKTRVAFQLEDGLRLQHEFVCSNSLWDVVSHFPETRPYLDRAASGHFPVCIYMRDEVTGEAALRQTSLQSLGITGGSVIVRFLMRTSTPPVPEVVSEEQKDPASEEPTVSKVKETPPAVAEQEEDKPADHKADQSPSDKLENPKPAPEPAVCDRSTEASSVDRKEQQNVKSSGATDELTPSCSGSSQSHPHTPPAPFIPFQGGGQRLGEASTSTLPHVPCVTAKEPFRSPGPSKPKKSKTEAEEEGTGCQSVSRESLVYHLDLEENANIKFQEPTDEFFEVTVDDIRRRFSQLKSERQKLEESPLLTKALRESQEKEKLERYPKVVLRVLFPDRYVLQGFFHVTETVGQVKEFVLHHLEDSPLPFYLFVTPPRTELKDDSQTLFQAGLYPAAVVHFGSQIKRDNYLCHDVLQSPVPPSEADLIVSREMPCVLGAPAAPVLENIPCAQAEEASRPPNDSTNTEESPAPHHQVQVPRDHGIVPKWLKLPGKK</sequence>
<dbReference type="GO" id="GO:0005737">
    <property type="term" value="C:cytoplasm"/>
    <property type="evidence" value="ECO:0007669"/>
    <property type="project" value="TreeGrafter"/>
</dbReference>
<accession>A0A8C5QC87</accession>
<feature type="compositionally biased region" description="Basic and acidic residues" evidence="1">
    <location>
        <begin position="211"/>
        <end position="228"/>
    </location>
</feature>
<dbReference type="GeneTree" id="ENSGT00940000156853"/>
<dbReference type="FunFam" id="3.10.20.90:FF:000204">
    <property type="entry name" value="tether containing UBX domain for GLUT4"/>
    <property type="match status" value="1"/>
</dbReference>
<feature type="compositionally biased region" description="Basic and acidic residues" evidence="1">
    <location>
        <begin position="240"/>
        <end position="253"/>
    </location>
</feature>
<name>A0A8C5QC87_9ANUR</name>
<evidence type="ECO:0000313" key="4">
    <source>
        <dbReference type="Proteomes" id="UP000694569"/>
    </source>
</evidence>
<dbReference type="PROSITE" id="PS50033">
    <property type="entry name" value="UBX"/>
    <property type="match status" value="1"/>
</dbReference>
<dbReference type="InterPro" id="IPR029071">
    <property type="entry name" value="Ubiquitin-like_domsf"/>
</dbReference>
<dbReference type="CDD" id="cd16118">
    <property type="entry name" value="UBX2_UBXN9"/>
    <property type="match status" value="1"/>
</dbReference>
<dbReference type="GO" id="GO:0012506">
    <property type="term" value="C:vesicle membrane"/>
    <property type="evidence" value="ECO:0007669"/>
    <property type="project" value="TreeGrafter"/>
</dbReference>
<evidence type="ECO:0000259" key="2">
    <source>
        <dbReference type="PROSITE" id="PS50033"/>
    </source>
</evidence>